<dbReference type="EMBL" id="VITR01000002">
    <property type="protein sequence ID" value="TWB45469.1"/>
    <property type="molecule type" value="Genomic_DNA"/>
</dbReference>
<accession>A0A560HIQ8</accession>
<dbReference type="Gene3D" id="3.40.50.150">
    <property type="entry name" value="Vaccinia Virus protein VP39"/>
    <property type="match status" value="1"/>
</dbReference>
<keyword evidence="2" id="KW-0808">Transferase</keyword>
<organism evidence="2 3">
    <name type="scientific">Nitrospirillum amazonense</name>
    <dbReference type="NCBI Taxonomy" id="28077"/>
    <lineage>
        <taxon>Bacteria</taxon>
        <taxon>Pseudomonadati</taxon>
        <taxon>Pseudomonadota</taxon>
        <taxon>Alphaproteobacteria</taxon>
        <taxon>Rhodospirillales</taxon>
        <taxon>Azospirillaceae</taxon>
        <taxon>Nitrospirillum</taxon>
    </lineage>
</organism>
<dbReference type="SUPFAM" id="SSF53335">
    <property type="entry name" value="S-adenosyl-L-methionine-dependent methyltransferases"/>
    <property type="match status" value="1"/>
</dbReference>
<keyword evidence="2" id="KW-0489">Methyltransferase</keyword>
<feature type="domain" description="Methyltransferase" evidence="1">
    <location>
        <begin position="44"/>
        <end position="134"/>
    </location>
</feature>
<comment type="caution">
    <text evidence="2">The sequence shown here is derived from an EMBL/GenBank/DDBJ whole genome shotgun (WGS) entry which is preliminary data.</text>
</comment>
<gene>
    <name evidence="2" type="ORF">FBZ90_102427</name>
</gene>
<evidence type="ECO:0000313" key="2">
    <source>
        <dbReference type="EMBL" id="TWB45469.1"/>
    </source>
</evidence>
<reference evidence="2 3" key="1">
    <citation type="submission" date="2019-06" db="EMBL/GenBank/DDBJ databases">
        <title>Genomic Encyclopedia of Type Strains, Phase IV (KMG-V): Genome sequencing to study the core and pangenomes of soil and plant-associated prokaryotes.</title>
        <authorList>
            <person name="Whitman W."/>
        </authorList>
    </citation>
    <scope>NUCLEOTIDE SEQUENCE [LARGE SCALE GENOMIC DNA]</scope>
    <source>
        <strain evidence="2 3">BR 11622</strain>
    </source>
</reference>
<dbReference type="Pfam" id="PF13649">
    <property type="entry name" value="Methyltransf_25"/>
    <property type="match status" value="1"/>
</dbReference>
<evidence type="ECO:0000313" key="3">
    <source>
        <dbReference type="Proteomes" id="UP000315751"/>
    </source>
</evidence>
<dbReference type="InterPro" id="IPR041698">
    <property type="entry name" value="Methyltransf_25"/>
</dbReference>
<protein>
    <submittedName>
        <fullName evidence="2">Methyltransferase family protein</fullName>
    </submittedName>
</protein>
<dbReference type="AlphaFoldDB" id="A0A560HIQ8"/>
<dbReference type="CDD" id="cd02440">
    <property type="entry name" value="AdoMet_MTases"/>
    <property type="match status" value="1"/>
</dbReference>
<dbReference type="OrthoDB" id="9787738at2"/>
<dbReference type="InterPro" id="IPR029063">
    <property type="entry name" value="SAM-dependent_MTases_sf"/>
</dbReference>
<dbReference type="Proteomes" id="UP000315751">
    <property type="component" value="Unassembled WGS sequence"/>
</dbReference>
<proteinExistence type="predicted"/>
<dbReference type="GO" id="GO:0032259">
    <property type="term" value="P:methylation"/>
    <property type="evidence" value="ECO:0007669"/>
    <property type="project" value="UniProtKB-KW"/>
</dbReference>
<dbReference type="RefSeq" id="WP_145729856.1">
    <property type="nucleotide sequence ID" value="NZ_VITR01000002.1"/>
</dbReference>
<keyword evidence="3" id="KW-1185">Reference proteome</keyword>
<name>A0A560HIQ8_9PROT</name>
<sequence length="227" mass="25757">MSYNDIGLEYYDPVAHPTCHNFREAGIRLISHFLSETPGEFGKILEIGCGMSIIEEIKPIKISKKSHVVLSDLNINMISHSMNLKSMNIDIVLCDAGKLPFKNRYFDLVISNLGDPYNGRNMWESVNSILHHGGMFMYTTPSIEWANSFRSGRKEISDKAYFQKKDGSDLYLPSNIMTDDEIVKLAEDSGFRMLSIEKFENIHLLKKPISPKLSHGTPFVTLYACVK</sequence>
<dbReference type="GO" id="GO:0008168">
    <property type="term" value="F:methyltransferase activity"/>
    <property type="evidence" value="ECO:0007669"/>
    <property type="project" value="UniProtKB-KW"/>
</dbReference>
<evidence type="ECO:0000259" key="1">
    <source>
        <dbReference type="Pfam" id="PF13649"/>
    </source>
</evidence>